<organism evidence="3 4">
    <name type="scientific">Anopheles melas</name>
    <dbReference type="NCBI Taxonomy" id="34690"/>
    <lineage>
        <taxon>Eukaryota</taxon>
        <taxon>Metazoa</taxon>
        <taxon>Ecdysozoa</taxon>
        <taxon>Arthropoda</taxon>
        <taxon>Hexapoda</taxon>
        <taxon>Insecta</taxon>
        <taxon>Pterygota</taxon>
        <taxon>Neoptera</taxon>
        <taxon>Endopterygota</taxon>
        <taxon>Diptera</taxon>
        <taxon>Nematocera</taxon>
        <taxon>Culicoidea</taxon>
        <taxon>Culicidae</taxon>
        <taxon>Anophelinae</taxon>
        <taxon>Anopheles</taxon>
    </lineage>
</organism>
<accession>A0A182TG75</accession>
<evidence type="ECO:0000256" key="1">
    <source>
        <dbReference type="SAM" id="MobiDB-lite"/>
    </source>
</evidence>
<dbReference type="InterPro" id="IPR000727">
    <property type="entry name" value="T_SNARE_dom"/>
</dbReference>
<dbReference type="Gene3D" id="1.20.5.110">
    <property type="match status" value="1"/>
</dbReference>
<reference evidence="3" key="2">
    <citation type="submission" date="2020-05" db="UniProtKB">
        <authorList>
            <consortium name="EnsemblMetazoa"/>
        </authorList>
    </citation>
    <scope>IDENTIFICATION</scope>
    <source>
        <strain evidence="3">CM1001059</strain>
    </source>
</reference>
<feature type="region of interest" description="Disordered" evidence="1">
    <location>
        <begin position="461"/>
        <end position="491"/>
    </location>
</feature>
<dbReference type="Proteomes" id="UP000075902">
    <property type="component" value="Unassembled WGS sequence"/>
</dbReference>
<keyword evidence="4" id="KW-1185">Reference proteome</keyword>
<protein>
    <submittedName>
        <fullName evidence="3">t-SNARE coiled-coil homology domain-containing protein</fullName>
    </submittedName>
</protein>
<dbReference type="InterPro" id="IPR041875">
    <property type="entry name" value="Syntaxin-8_SNARE"/>
</dbReference>
<feature type="compositionally biased region" description="Polar residues" evidence="1">
    <location>
        <begin position="474"/>
        <end position="488"/>
    </location>
</feature>
<evidence type="ECO:0000313" key="4">
    <source>
        <dbReference type="Proteomes" id="UP000075902"/>
    </source>
</evidence>
<dbReference type="VEuPathDB" id="VectorBase:AMEC001750"/>
<dbReference type="SMART" id="SM00397">
    <property type="entry name" value="t_SNARE"/>
    <property type="match status" value="1"/>
</dbReference>
<dbReference type="CDD" id="cd15852">
    <property type="entry name" value="SNARE_Syntaxin8"/>
    <property type="match status" value="1"/>
</dbReference>
<evidence type="ECO:0000259" key="2">
    <source>
        <dbReference type="PROSITE" id="PS50192"/>
    </source>
</evidence>
<dbReference type="EnsemblMetazoa" id="AMEC001750-RA">
    <property type="protein sequence ID" value="AMEC001750-PA"/>
    <property type="gene ID" value="AMEC001750"/>
</dbReference>
<dbReference type="AlphaFoldDB" id="A0A182TG75"/>
<proteinExistence type="predicted"/>
<reference evidence="4" key="1">
    <citation type="submission" date="2014-01" db="EMBL/GenBank/DDBJ databases">
        <title>The Genome Sequence of Anopheles melas CM1001059_A (V2).</title>
        <authorList>
            <consortium name="The Broad Institute Genomics Platform"/>
            <person name="Neafsey D.E."/>
            <person name="Besansky N."/>
            <person name="Howell P."/>
            <person name="Walton C."/>
            <person name="Young S.K."/>
            <person name="Zeng Q."/>
            <person name="Gargeya S."/>
            <person name="Fitzgerald M."/>
            <person name="Haas B."/>
            <person name="Abouelleil A."/>
            <person name="Allen A.W."/>
            <person name="Alvarado L."/>
            <person name="Arachchi H.M."/>
            <person name="Berlin A.M."/>
            <person name="Chapman S.B."/>
            <person name="Gainer-Dewar J."/>
            <person name="Goldberg J."/>
            <person name="Griggs A."/>
            <person name="Gujja S."/>
            <person name="Hansen M."/>
            <person name="Howarth C."/>
            <person name="Imamovic A."/>
            <person name="Ireland A."/>
            <person name="Larimer J."/>
            <person name="McCowan C."/>
            <person name="Murphy C."/>
            <person name="Pearson M."/>
            <person name="Poon T.W."/>
            <person name="Priest M."/>
            <person name="Roberts A."/>
            <person name="Saif S."/>
            <person name="Shea T."/>
            <person name="Sisk P."/>
            <person name="Sykes S."/>
            <person name="Wortman J."/>
            <person name="Nusbaum C."/>
            <person name="Birren B."/>
        </authorList>
    </citation>
    <scope>NUCLEOTIDE SEQUENCE [LARGE SCALE GENOMIC DNA]</scope>
    <source>
        <strain evidence="4">CM1001059</strain>
    </source>
</reference>
<evidence type="ECO:0000313" key="3">
    <source>
        <dbReference type="EnsemblMetazoa" id="AMEC001750-PA"/>
    </source>
</evidence>
<feature type="domain" description="T-SNARE coiled-coil homology" evidence="2">
    <location>
        <begin position="155"/>
        <end position="217"/>
    </location>
</feature>
<dbReference type="SUPFAM" id="SSF58038">
    <property type="entry name" value="SNARE fusion complex"/>
    <property type="match status" value="1"/>
</dbReference>
<sequence>MALINIDGDPWLTELDACENLSNDIQSQLAARNRENQLSRQYSIISGTVRVRLKQLGSELDQLTRKLGLLSSTLTAGEAERRQRRIEALQSKLIQLQRQFQYVEPAAARSALFETNGSGRGRGVVAFADDDDDDDPALIPTNSNYSVADLRNQQTRILEDQNEGLEALSQVIARQKELATRIGGEVDRHNDILDDLAQTMETTDGRINRETRQIGAITTQDSTWGYWIVIGDVKGLVQFAKVRHVAQIADGTDGQFAGGNLPGGLNRKKESKQVSFHSTYSLNVTSGDGIDGSKQVTLLVHLSEQGRLLAQLVEQRALVLGVLGRGSQGRRLTAGHIRVTHRERLQCLHASLNRLARILRIARQHEPEHTVVRVAVVQRAAVDARECLREDTIVRTALGSGTDTGRMLQHPESHRFLHRAPADGLGTDGDGSTGTGSLTAHLASVEGGLVLTSRARLERQALGEPDQHLVVNADTGNGRPSGQKTELPSPSRKAALCSSSTACTSTGRRASSLRMMGVSSASSQGLNTWPVAVASRYFRPTSS</sequence>
<dbReference type="PROSITE" id="PS50192">
    <property type="entry name" value="T_SNARE"/>
    <property type="match status" value="1"/>
</dbReference>
<name>A0A182TG75_9DIPT</name>
<dbReference type="STRING" id="34690.A0A182TG75"/>